<protein>
    <recommendedName>
        <fullName evidence="8">tRNA(Ile)-lysidine synthase</fullName>
        <ecNumber evidence="8">6.3.4.19</ecNumber>
    </recommendedName>
    <alternativeName>
        <fullName evidence="8">tRNA(Ile)-2-lysyl-cytidine synthase</fullName>
    </alternativeName>
    <alternativeName>
        <fullName evidence="8">tRNA(Ile)-lysidine synthetase</fullName>
    </alternativeName>
</protein>
<dbReference type="PANTHER" id="PTHR43033:SF1">
    <property type="entry name" value="TRNA(ILE)-LYSIDINE SYNTHASE-RELATED"/>
    <property type="match status" value="1"/>
</dbReference>
<keyword evidence="5 8" id="KW-0547">Nucleotide-binding</keyword>
<evidence type="ECO:0000256" key="3">
    <source>
        <dbReference type="ARBA" id="ARBA00022598"/>
    </source>
</evidence>
<dbReference type="GO" id="GO:0032267">
    <property type="term" value="F:tRNA(Ile)-lysidine synthase activity"/>
    <property type="evidence" value="ECO:0007669"/>
    <property type="project" value="UniProtKB-EC"/>
</dbReference>
<dbReference type="InterPro" id="IPR014729">
    <property type="entry name" value="Rossmann-like_a/b/a_fold"/>
</dbReference>
<keyword evidence="3 8" id="KW-0436">Ligase</keyword>
<comment type="subcellular location">
    <subcellularLocation>
        <location evidence="1 8">Cytoplasm</location>
    </subcellularLocation>
</comment>
<feature type="binding site" evidence="8">
    <location>
        <begin position="24"/>
        <end position="29"/>
    </location>
    <ligand>
        <name>ATP</name>
        <dbReference type="ChEBI" id="CHEBI:30616"/>
    </ligand>
</feature>
<evidence type="ECO:0000256" key="1">
    <source>
        <dbReference type="ARBA" id="ARBA00004496"/>
    </source>
</evidence>
<evidence type="ECO:0000256" key="2">
    <source>
        <dbReference type="ARBA" id="ARBA00022490"/>
    </source>
</evidence>
<dbReference type="SMART" id="SM00977">
    <property type="entry name" value="TilS_C"/>
    <property type="match status" value="1"/>
</dbReference>
<organism evidence="10 11">
    <name type="scientific">Lacticaseibacillus baoqingensis</name>
    <dbReference type="NCBI Taxonomy" id="2486013"/>
    <lineage>
        <taxon>Bacteria</taxon>
        <taxon>Bacillati</taxon>
        <taxon>Bacillota</taxon>
        <taxon>Bacilli</taxon>
        <taxon>Lactobacillales</taxon>
        <taxon>Lactobacillaceae</taxon>
        <taxon>Lacticaseibacillus</taxon>
    </lineage>
</organism>
<dbReference type="SUPFAM" id="SSF52402">
    <property type="entry name" value="Adenine nucleotide alpha hydrolases-like"/>
    <property type="match status" value="1"/>
</dbReference>
<evidence type="ECO:0000256" key="8">
    <source>
        <dbReference type="HAMAP-Rule" id="MF_01161"/>
    </source>
</evidence>
<comment type="function">
    <text evidence="8">Ligates lysine onto the cytidine present at position 34 of the AUA codon-specific tRNA(Ile) that contains the anticodon CAU, in an ATP-dependent manner. Cytidine is converted to lysidine, thus changing the amino acid specificity of the tRNA from methionine to isoleucine.</text>
</comment>
<dbReference type="PANTHER" id="PTHR43033">
    <property type="entry name" value="TRNA(ILE)-LYSIDINE SYNTHASE-RELATED"/>
    <property type="match status" value="1"/>
</dbReference>
<comment type="caution">
    <text evidence="10">The sequence shown here is derived from an EMBL/GenBank/DDBJ whole genome shotgun (WGS) entry which is preliminary data.</text>
</comment>
<keyword evidence="11" id="KW-1185">Reference proteome</keyword>
<dbReference type="NCBIfam" id="TIGR02433">
    <property type="entry name" value="lysidine_TilS_C"/>
    <property type="match status" value="1"/>
</dbReference>
<sequence length="438" mass="47487">MLSGEALLAPFALPPQAPLVIGVSGGVDSMVLLTLLAQTTHPVIAAQFDHQLRPQSAAEAQLVADYATRLGAVSVLGQWPQAAHPQSGIEAAARTARYDFLVKAAHLHHAAYLVVAHHADDQLETILWQLARSGNVMKMAGMTAQRPQADLQVLRPLLGISKKTLYAYAQQHQIPFAEDATNQDMAMSRNRIRQQVTPVLKTLNPQVLAHTARFSQGLQGLLSLAQPALAQLVAACVTGTQAHWSAIAAQPQTVQRLVLETILTQWQVQATAAVVDALLAAWQTGAGHKVFSVAGGQLIVNYHTLQWQAHGSQAPSAKAITPVRLRLGTWQALPNGTQIGVFAQKPPLAAQWALVPDAAIMLRLRQPGDRVCLADGHHKLLRRWLIDHKVPQAQRAQTLVAACGQTIFWVQGMPGHELFHEQRTDIMQAVLALQPPIR</sequence>
<comment type="domain">
    <text evidence="8">The N-terminal region contains the highly conserved SGGXDS motif, predicted to be a P-loop motif involved in ATP binding.</text>
</comment>
<dbReference type="Gene3D" id="3.40.50.620">
    <property type="entry name" value="HUPs"/>
    <property type="match status" value="1"/>
</dbReference>
<dbReference type="EMBL" id="JBHTON010000050">
    <property type="protein sequence ID" value="MFD1485938.1"/>
    <property type="molecule type" value="Genomic_DNA"/>
</dbReference>
<gene>
    <name evidence="8 10" type="primary">tilS</name>
    <name evidence="10" type="ORF">ACFQ5J_11935</name>
</gene>
<evidence type="ECO:0000256" key="6">
    <source>
        <dbReference type="ARBA" id="ARBA00022840"/>
    </source>
</evidence>
<keyword evidence="2 8" id="KW-0963">Cytoplasm</keyword>
<proteinExistence type="inferred from homology"/>
<dbReference type="InterPro" id="IPR012796">
    <property type="entry name" value="Lysidine-tRNA-synth_C"/>
</dbReference>
<evidence type="ECO:0000256" key="4">
    <source>
        <dbReference type="ARBA" id="ARBA00022694"/>
    </source>
</evidence>
<evidence type="ECO:0000259" key="9">
    <source>
        <dbReference type="SMART" id="SM00977"/>
    </source>
</evidence>
<evidence type="ECO:0000256" key="5">
    <source>
        <dbReference type="ARBA" id="ARBA00022741"/>
    </source>
</evidence>
<reference evidence="11" key="1">
    <citation type="journal article" date="2019" name="Int. J. Syst. Evol. Microbiol.">
        <title>The Global Catalogue of Microorganisms (GCM) 10K type strain sequencing project: providing services to taxonomists for standard genome sequencing and annotation.</title>
        <authorList>
            <consortium name="The Broad Institute Genomics Platform"/>
            <consortium name="The Broad Institute Genome Sequencing Center for Infectious Disease"/>
            <person name="Wu L."/>
            <person name="Ma J."/>
        </authorList>
    </citation>
    <scope>NUCLEOTIDE SEQUENCE [LARGE SCALE GENOMIC DNA]</scope>
    <source>
        <strain evidence="11">CCM 8903</strain>
    </source>
</reference>
<keyword evidence="4 8" id="KW-0819">tRNA processing</keyword>
<keyword evidence="6 8" id="KW-0067">ATP-binding</keyword>
<dbReference type="InterPro" id="IPR012094">
    <property type="entry name" value="tRNA_Ile_lys_synt"/>
</dbReference>
<dbReference type="Pfam" id="PF01171">
    <property type="entry name" value="ATP_bind_3"/>
    <property type="match status" value="1"/>
</dbReference>
<dbReference type="NCBIfam" id="TIGR02432">
    <property type="entry name" value="lysidine_TilS_N"/>
    <property type="match status" value="1"/>
</dbReference>
<dbReference type="EC" id="6.3.4.19" evidence="8"/>
<dbReference type="HAMAP" id="MF_01161">
    <property type="entry name" value="tRNA_Ile_lys_synt"/>
    <property type="match status" value="1"/>
</dbReference>
<dbReference type="Proteomes" id="UP001597252">
    <property type="component" value="Unassembled WGS sequence"/>
</dbReference>
<comment type="similarity">
    <text evidence="8">Belongs to the tRNA(Ile)-lysidine synthase family.</text>
</comment>
<dbReference type="RefSeq" id="WP_379896832.1">
    <property type="nucleotide sequence ID" value="NZ_JBHTON010000050.1"/>
</dbReference>
<feature type="domain" description="Lysidine-tRNA(Ile) synthetase C-terminal" evidence="9">
    <location>
        <begin position="360"/>
        <end position="433"/>
    </location>
</feature>
<evidence type="ECO:0000256" key="7">
    <source>
        <dbReference type="ARBA" id="ARBA00048539"/>
    </source>
</evidence>
<comment type="catalytic activity">
    <reaction evidence="7 8">
        <text>cytidine(34) in tRNA(Ile2) + L-lysine + ATP = lysidine(34) in tRNA(Ile2) + AMP + diphosphate + H(+)</text>
        <dbReference type="Rhea" id="RHEA:43744"/>
        <dbReference type="Rhea" id="RHEA-COMP:10625"/>
        <dbReference type="Rhea" id="RHEA-COMP:10670"/>
        <dbReference type="ChEBI" id="CHEBI:15378"/>
        <dbReference type="ChEBI" id="CHEBI:30616"/>
        <dbReference type="ChEBI" id="CHEBI:32551"/>
        <dbReference type="ChEBI" id="CHEBI:33019"/>
        <dbReference type="ChEBI" id="CHEBI:82748"/>
        <dbReference type="ChEBI" id="CHEBI:83665"/>
        <dbReference type="ChEBI" id="CHEBI:456215"/>
        <dbReference type="EC" id="6.3.4.19"/>
    </reaction>
</comment>
<evidence type="ECO:0000313" key="11">
    <source>
        <dbReference type="Proteomes" id="UP001597252"/>
    </source>
</evidence>
<dbReference type="Pfam" id="PF11734">
    <property type="entry name" value="TilS_C"/>
    <property type="match status" value="1"/>
</dbReference>
<name>A0ABW4E9W1_9LACO</name>
<dbReference type="InterPro" id="IPR011063">
    <property type="entry name" value="TilS/TtcA_N"/>
</dbReference>
<evidence type="ECO:0000313" key="10">
    <source>
        <dbReference type="EMBL" id="MFD1485938.1"/>
    </source>
</evidence>
<dbReference type="CDD" id="cd01992">
    <property type="entry name" value="TilS_N"/>
    <property type="match status" value="1"/>
</dbReference>
<accession>A0ABW4E9W1</accession>
<dbReference type="InterPro" id="IPR012795">
    <property type="entry name" value="tRNA_Ile_lys_synt_N"/>
</dbReference>
<dbReference type="SUPFAM" id="SSF56037">
    <property type="entry name" value="PheT/TilS domain"/>
    <property type="match status" value="1"/>
</dbReference>